<name>A0ABN2DSH6_9ACTN</name>
<dbReference type="Proteomes" id="UP001500393">
    <property type="component" value="Unassembled WGS sequence"/>
</dbReference>
<evidence type="ECO:0000256" key="2">
    <source>
        <dbReference type="ARBA" id="ARBA00001968"/>
    </source>
</evidence>
<reference evidence="13 14" key="1">
    <citation type="journal article" date="2019" name="Int. J. Syst. Evol. Microbiol.">
        <title>The Global Catalogue of Microorganisms (GCM) 10K type strain sequencing project: providing services to taxonomists for standard genome sequencing and annotation.</title>
        <authorList>
            <consortium name="The Broad Institute Genomics Platform"/>
            <consortium name="The Broad Institute Genome Sequencing Center for Infectious Disease"/>
            <person name="Wu L."/>
            <person name="Ma J."/>
        </authorList>
    </citation>
    <scope>NUCLEOTIDE SEQUENCE [LARGE SCALE GENOMIC DNA]</scope>
    <source>
        <strain evidence="13 14">JCM 14969</strain>
    </source>
</reference>
<gene>
    <name evidence="13" type="ORF">GCM10009789_43630</name>
</gene>
<sequence>MNFTSRNLSQAVDDLSPLSVAVVADTLDRLSHRNQVVHPRVRHMAGPARLLGRVRTVKVEAVDAAPSEPYAVLLAAIDTASRGDVLVMDAGGQATSGLFGGLLANACRVAGVEGAVIDGGLRDLAELGKLDFPTFGAATHPSDSYSRQEVVAFDVPVQLGGVRVNPGDHLMADSDGVVVIPGSIVDQVVERALQKIDTEAEMRAALRNGMRLREAFDTYGVL</sequence>
<dbReference type="InterPro" id="IPR005493">
    <property type="entry name" value="RraA/RraA-like"/>
</dbReference>
<dbReference type="Pfam" id="PF03737">
    <property type="entry name" value="RraA-like"/>
    <property type="match status" value="1"/>
</dbReference>
<evidence type="ECO:0000256" key="4">
    <source>
        <dbReference type="ARBA" id="ARBA00011233"/>
    </source>
</evidence>
<dbReference type="PANTHER" id="PTHR33254:SF4">
    <property type="entry name" value="4-HYDROXY-4-METHYL-2-OXOGLUTARATE ALDOLASE 3-RELATED"/>
    <property type="match status" value="1"/>
</dbReference>
<dbReference type="Gene3D" id="3.50.30.40">
    <property type="entry name" value="Ribonuclease E inhibitor RraA/RraA-like"/>
    <property type="match status" value="1"/>
</dbReference>
<dbReference type="PANTHER" id="PTHR33254">
    <property type="entry name" value="4-HYDROXY-4-METHYL-2-OXOGLUTARATE ALDOLASE 3-RELATED"/>
    <property type="match status" value="1"/>
</dbReference>
<comment type="caution">
    <text evidence="13">The sequence shown here is derived from an EMBL/GenBank/DDBJ whole genome shotgun (WGS) entry which is preliminary data.</text>
</comment>
<evidence type="ECO:0000256" key="7">
    <source>
        <dbReference type="ARBA" id="ARBA00016549"/>
    </source>
</evidence>
<evidence type="ECO:0000256" key="12">
    <source>
        <dbReference type="ARBA" id="ARBA00047973"/>
    </source>
</evidence>
<dbReference type="SUPFAM" id="SSF89562">
    <property type="entry name" value="RraA-like"/>
    <property type="match status" value="1"/>
</dbReference>
<evidence type="ECO:0000256" key="3">
    <source>
        <dbReference type="ARBA" id="ARBA00008621"/>
    </source>
</evidence>
<evidence type="ECO:0000256" key="10">
    <source>
        <dbReference type="ARBA" id="ARBA00030169"/>
    </source>
</evidence>
<comment type="function">
    <text evidence="8">Catalyzes the aldol cleavage of 4-hydroxy-4-methyl-2-oxoglutarate (HMG) into 2 molecules of pyruvate. Also contains a secondary oxaloacetate (OAA) decarboxylase activity due to the common pyruvate enolate transition state formed following C-C bond cleavage in the retro-aldol and decarboxylation reactions.</text>
</comment>
<comment type="subunit">
    <text evidence="4">Homotrimer.</text>
</comment>
<comment type="catalytic activity">
    <reaction evidence="12">
        <text>oxaloacetate + H(+) = pyruvate + CO2</text>
        <dbReference type="Rhea" id="RHEA:15641"/>
        <dbReference type="ChEBI" id="CHEBI:15361"/>
        <dbReference type="ChEBI" id="CHEBI:15378"/>
        <dbReference type="ChEBI" id="CHEBI:16452"/>
        <dbReference type="ChEBI" id="CHEBI:16526"/>
        <dbReference type="EC" id="4.1.1.112"/>
    </reaction>
</comment>
<proteinExistence type="inferred from homology"/>
<organism evidence="13 14">
    <name type="scientific">Kribbella sancticallisti</name>
    <dbReference type="NCBI Taxonomy" id="460087"/>
    <lineage>
        <taxon>Bacteria</taxon>
        <taxon>Bacillati</taxon>
        <taxon>Actinomycetota</taxon>
        <taxon>Actinomycetes</taxon>
        <taxon>Propionibacteriales</taxon>
        <taxon>Kribbellaceae</taxon>
        <taxon>Kribbella</taxon>
    </lineage>
</organism>
<comment type="catalytic activity">
    <reaction evidence="1">
        <text>4-hydroxy-4-methyl-2-oxoglutarate = 2 pyruvate</text>
        <dbReference type="Rhea" id="RHEA:22748"/>
        <dbReference type="ChEBI" id="CHEBI:15361"/>
        <dbReference type="ChEBI" id="CHEBI:58276"/>
        <dbReference type="EC" id="4.1.3.17"/>
    </reaction>
</comment>
<evidence type="ECO:0000256" key="6">
    <source>
        <dbReference type="ARBA" id="ARBA00012947"/>
    </source>
</evidence>
<evidence type="ECO:0000313" key="13">
    <source>
        <dbReference type="EMBL" id="GAA1585257.1"/>
    </source>
</evidence>
<protein>
    <recommendedName>
        <fullName evidence="7">Putative 4-hydroxy-4-methyl-2-oxoglutarate aldolase</fullName>
        <ecNumber evidence="6">4.1.1.112</ecNumber>
        <ecNumber evidence="5">4.1.3.17</ecNumber>
    </recommendedName>
    <alternativeName>
        <fullName evidence="11">Oxaloacetate decarboxylase</fullName>
    </alternativeName>
    <alternativeName>
        <fullName evidence="9">Regulator of ribonuclease activity homolog</fullName>
    </alternativeName>
    <alternativeName>
        <fullName evidence="10">RraA-like protein</fullName>
    </alternativeName>
</protein>
<dbReference type="EMBL" id="BAAAOS010000029">
    <property type="protein sequence ID" value="GAA1585257.1"/>
    <property type="molecule type" value="Genomic_DNA"/>
</dbReference>
<keyword evidence="14" id="KW-1185">Reference proteome</keyword>
<dbReference type="InterPro" id="IPR036704">
    <property type="entry name" value="RraA/RraA-like_sf"/>
</dbReference>
<dbReference type="RefSeq" id="WP_344216677.1">
    <property type="nucleotide sequence ID" value="NZ_BAAAOS010000029.1"/>
</dbReference>
<dbReference type="EC" id="4.1.3.17" evidence="5"/>
<evidence type="ECO:0000256" key="5">
    <source>
        <dbReference type="ARBA" id="ARBA00012213"/>
    </source>
</evidence>
<comment type="cofactor">
    <cofactor evidence="2">
        <name>a divalent metal cation</name>
        <dbReference type="ChEBI" id="CHEBI:60240"/>
    </cofactor>
</comment>
<evidence type="ECO:0000256" key="1">
    <source>
        <dbReference type="ARBA" id="ARBA00001342"/>
    </source>
</evidence>
<evidence type="ECO:0000313" key="14">
    <source>
        <dbReference type="Proteomes" id="UP001500393"/>
    </source>
</evidence>
<dbReference type="CDD" id="cd16841">
    <property type="entry name" value="RraA_family"/>
    <property type="match status" value="1"/>
</dbReference>
<accession>A0ABN2DSH6</accession>
<comment type="similarity">
    <text evidence="3">Belongs to the class II aldolase/RraA-like family.</text>
</comment>
<dbReference type="EC" id="4.1.1.112" evidence="6"/>
<evidence type="ECO:0000256" key="11">
    <source>
        <dbReference type="ARBA" id="ARBA00032305"/>
    </source>
</evidence>
<evidence type="ECO:0000256" key="8">
    <source>
        <dbReference type="ARBA" id="ARBA00025046"/>
    </source>
</evidence>
<evidence type="ECO:0000256" key="9">
    <source>
        <dbReference type="ARBA" id="ARBA00029596"/>
    </source>
</evidence>